<sequence length="358" mass="41220">MSIPQDRRQHIFLHLLFLVPLMMGLISMFSWDLFSPSVRIRSLENSLAKSAAQLEKAEAEMQEFEVLNTEAMQELAEIQQLVLQRVQEGVPVPIDATFVDVADPQLIDKIVQAYRPMLDSPNPYHQKAAAQSLSELLRDSPEQLRTILPQVVKIYVDSEVNEIDRFSEINDIPFQEAILEPAIAELQTYLNQTDPKIRIAAAGLLLEVTWSDPKQREHFQRPLLEALRPIVEESEDEFRRMRAAEIAAAMQPEPAKWLPLLRERSERAPEWQRSQWGDAMLQIDPQDEYAIQLLLDIIVQDKLNWEYAQSILTQDASETAVRQAIQKILKEQKLSEGKQTFLLSMLDEMERNQAKATQ</sequence>
<dbReference type="Proteomes" id="UP000253562">
    <property type="component" value="Unassembled WGS sequence"/>
</dbReference>
<proteinExistence type="predicted"/>
<comment type="caution">
    <text evidence="3">The sequence shown here is derived from an EMBL/GenBank/DDBJ whole genome shotgun (WGS) entry which is preliminary data.</text>
</comment>
<accession>A0A368KVV8</accession>
<keyword evidence="2" id="KW-0472">Membrane</keyword>
<evidence type="ECO:0000313" key="3">
    <source>
        <dbReference type="EMBL" id="RCS52861.1"/>
    </source>
</evidence>
<reference evidence="3 4" key="1">
    <citation type="submission" date="2018-07" db="EMBL/GenBank/DDBJ databases">
        <title>Comparative genomes isolates from brazilian mangrove.</title>
        <authorList>
            <person name="De Araujo J.E."/>
            <person name="Taketani R.G."/>
            <person name="Silva M.C.P."/>
            <person name="Lourenco M.V."/>
            <person name="Oliveira V.M."/>
            <person name="Andreote F.D."/>
        </authorList>
    </citation>
    <scope>NUCLEOTIDE SEQUENCE [LARGE SCALE GENOMIC DNA]</scope>
    <source>
        <strain evidence="3 4">HEX PRIS-MGV</strain>
    </source>
</reference>
<gene>
    <name evidence="3" type="ORF">DTL42_08510</name>
</gene>
<protein>
    <recommendedName>
        <fullName evidence="5">HEAT repeat domain-containing protein</fullName>
    </recommendedName>
</protein>
<evidence type="ECO:0008006" key="5">
    <source>
        <dbReference type="Google" id="ProtNLM"/>
    </source>
</evidence>
<organism evidence="3 4">
    <name type="scientific">Bremerella cremea</name>
    <dbReference type="NCBI Taxonomy" id="1031537"/>
    <lineage>
        <taxon>Bacteria</taxon>
        <taxon>Pseudomonadati</taxon>
        <taxon>Planctomycetota</taxon>
        <taxon>Planctomycetia</taxon>
        <taxon>Pirellulales</taxon>
        <taxon>Pirellulaceae</taxon>
        <taxon>Bremerella</taxon>
    </lineage>
</organism>
<evidence type="ECO:0000313" key="4">
    <source>
        <dbReference type="Proteomes" id="UP000253562"/>
    </source>
</evidence>
<dbReference type="InterPro" id="IPR016024">
    <property type="entry name" value="ARM-type_fold"/>
</dbReference>
<dbReference type="InterPro" id="IPR011989">
    <property type="entry name" value="ARM-like"/>
</dbReference>
<keyword evidence="1" id="KW-0175">Coiled coil</keyword>
<feature type="coiled-coil region" evidence="1">
    <location>
        <begin position="40"/>
        <end position="81"/>
    </location>
</feature>
<evidence type="ECO:0000256" key="2">
    <source>
        <dbReference type="SAM" id="Phobius"/>
    </source>
</evidence>
<feature type="transmembrane region" description="Helical" evidence="2">
    <location>
        <begin position="12"/>
        <end position="31"/>
    </location>
</feature>
<dbReference type="Gene3D" id="1.25.10.10">
    <property type="entry name" value="Leucine-rich Repeat Variant"/>
    <property type="match status" value="1"/>
</dbReference>
<name>A0A368KVV8_9BACT</name>
<dbReference type="AlphaFoldDB" id="A0A368KVV8"/>
<evidence type="ECO:0000256" key="1">
    <source>
        <dbReference type="SAM" id="Coils"/>
    </source>
</evidence>
<keyword evidence="2" id="KW-0812">Transmembrane</keyword>
<dbReference type="EMBL" id="QPEX01000011">
    <property type="protein sequence ID" value="RCS52861.1"/>
    <property type="molecule type" value="Genomic_DNA"/>
</dbReference>
<dbReference type="SUPFAM" id="SSF48371">
    <property type="entry name" value="ARM repeat"/>
    <property type="match status" value="1"/>
</dbReference>
<keyword evidence="2" id="KW-1133">Transmembrane helix</keyword>